<sequence length="257" mass="27593">MYFKPPVARAGKTTARLVQCFLQGICTEEERVSGEAIHSNARATGKETARLVQCFQHGTGTEEERARGEAIHSSKRSGGRTGGARGGKESARLLQCFLQGTGTEEERVRGEAIHKGRRAGGPRTGTENARLVQCFQQGTGTEEERARGEALLQAGRAAGRKKAAAGPSAVYDEPTMLDFLRPHFVKGVATKRARIDGGWGLDRKAILGSPDLLQQLEGMLAKSSGDGGKPVSAFAFLAGEPKDRLLRLLRQEKGLPD</sequence>
<evidence type="ECO:0000256" key="1">
    <source>
        <dbReference type="SAM" id="MobiDB-lite"/>
    </source>
</evidence>
<proteinExistence type="predicted"/>
<keyword evidence="3" id="KW-1185">Reference proteome</keyword>
<reference evidence="2 3" key="1">
    <citation type="journal article" date="2017" name="Mol. Biol. Evol.">
        <title>The 4-celled Tetrabaena socialis nuclear genome reveals the essential components for genetic control of cell number at the origin of multicellularity in the volvocine lineage.</title>
        <authorList>
            <person name="Featherston J."/>
            <person name="Arakaki Y."/>
            <person name="Hanschen E.R."/>
            <person name="Ferris P.J."/>
            <person name="Michod R.E."/>
            <person name="Olson B.J.S.C."/>
            <person name="Nozaki H."/>
            <person name="Durand P.M."/>
        </authorList>
    </citation>
    <scope>NUCLEOTIDE SEQUENCE [LARGE SCALE GENOMIC DNA]</scope>
    <source>
        <strain evidence="2 3">NIES-571</strain>
    </source>
</reference>
<evidence type="ECO:0000313" key="2">
    <source>
        <dbReference type="EMBL" id="PNH03686.1"/>
    </source>
</evidence>
<name>A0A2J7ZTT4_9CHLO</name>
<organism evidence="2 3">
    <name type="scientific">Tetrabaena socialis</name>
    <dbReference type="NCBI Taxonomy" id="47790"/>
    <lineage>
        <taxon>Eukaryota</taxon>
        <taxon>Viridiplantae</taxon>
        <taxon>Chlorophyta</taxon>
        <taxon>core chlorophytes</taxon>
        <taxon>Chlorophyceae</taxon>
        <taxon>CS clade</taxon>
        <taxon>Chlamydomonadales</taxon>
        <taxon>Tetrabaenaceae</taxon>
        <taxon>Tetrabaena</taxon>
    </lineage>
</organism>
<accession>A0A2J7ZTT4</accession>
<feature type="region of interest" description="Disordered" evidence="1">
    <location>
        <begin position="105"/>
        <end position="125"/>
    </location>
</feature>
<evidence type="ECO:0000313" key="3">
    <source>
        <dbReference type="Proteomes" id="UP000236333"/>
    </source>
</evidence>
<gene>
    <name evidence="2" type="ORF">TSOC_010219</name>
</gene>
<dbReference type="EMBL" id="PGGS01000475">
    <property type="protein sequence ID" value="PNH03686.1"/>
    <property type="molecule type" value="Genomic_DNA"/>
</dbReference>
<feature type="region of interest" description="Disordered" evidence="1">
    <location>
        <begin position="58"/>
        <end position="87"/>
    </location>
</feature>
<comment type="caution">
    <text evidence="2">The sequence shown here is derived from an EMBL/GenBank/DDBJ whole genome shotgun (WGS) entry which is preliminary data.</text>
</comment>
<dbReference type="AlphaFoldDB" id="A0A2J7ZTT4"/>
<protein>
    <submittedName>
        <fullName evidence="2">Uncharacterized protein</fullName>
    </submittedName>
</protein>
<feature type="compositionally biased region" description="Basic and acidic residues" evidence="1">
    <location>
        <begin position="105"/>
        <end position="114"/>
    </location>
</feature>
<dbReference type="Proteomes" id="UP000236333">
    <property type="component" value="Unassembled WGS sequence"/>
</dbReference>
<feature type="compositionally biased region" description="Basic and acidic residues" evidence="1">
    <location>
        <begin position="60"/>
        <end position="72"/>
    </location>
</feature>